<gene>
    <name evidence="6" type="ORF">SAMN05216175_102219</name>
</gene>
<keyword evidence="6" id="KW-0808">Transferase</keyword>
<dbReference type="CDD" id="cd00082">
    <property type="entry name" value="HisKA"/>
    <property type="match status" value="1"/>
</dbReference>
<sequence>MSEKQSCDTASAAEIERLKHELAQTRHELERIKRGRDREMAHGDLLAVRMRQLLDLLPAGVILIDNQGYVSDCNPAAEDLLGKPLLGELWMQVIQRSFAPKNDDGHEISLKDGRRVSILTRAMLDEPGQLVLLTDQTGTRLLQSRLSQYQRLSEMGRMMASLAHQIRTPLSAALLYSSHLGAATITDKQRVKFALKVKSRLLHLEHQVRDMLLFARGETKLEDQISTEQLFQSIDDVLDVPLAQYDADCELLNNAPGYRLQCNQEILIGAILNLVNNALQAAGNSHPLLIEAHVDAANFILCVADRGPGMDAETVASALEPFFTTKSHGTGLGLAVAQVVAKAHHGQFTLVSKPGSGTLAQFCLPYIQKPEIETGRE</sequence>
<reference evidence="7" key="1">
    <citation type="submission" date="2016-10" db="EMBL/GenBank/DDBJ databases">
        <authorList>
            <person name="Varghese N."/>
            <person name="Submissions S."/>
        </authorList>
    </citation>
    <scope>NUCLEOTIDE SEQUENCE [LARGE SCALE GENOMIC DNA]</scope>
    <source>
        <strain evidence="7">CGMCC 1.10971</strain>
    </source>
</reference>
<dbReference type="InterPro" id="IPR035965">
    <property type="entry name" value="PAS-like_dom_sf"/>
</dbReference>
<dbReference type="InterPro" id="IPR036890">
    <property type="entry name" value="HATPase_C_sf"/>
</dbReference>
<dbReference type="SUPFAM" id="SSF55874">
    <property type="entry name" value="ATPase domain of HSP90 chaperone/DNA topoisomerase II/histidine kinase"/>
    <property type="match status" value="1"/>
</dbReference>
<evidence type="ECO:0000259" key="4">
    <source>
        <dbReference type="PROSITE" id="PS50109"/>
    </source>
</evidence>
<name>A0A1I2N1V1_9GAMM</name>
<dbReference type="Pfam" id="PF00512">
    <property type="entry name" value="HisKA"/>
    <property type="match status" value="1"/>
</dbReference>
<dbReference type="SUPFAM" id="SSF55785">
    <property type="entry name" value="PYP-like sensor domain (PAS domain)"/>
    <property type="match status" value="1"/>
</dbReference>
<evidence type="ECO:0000256" key="2">
    <source>
        <dbReference type="ARBA" id="ARBA00012438"/>
    </source>
</evidence>
<dbReference type="STRING" id="1045558.SAMN05216175_102219"/>
<evidence type="ECO:0000259" key="5">
    <source>
        <dbReference type="PROSITE" id="PS50112"/>
    </source>
</evidence>
<dbReference type="EMBL" id="FOOU01000002">
    <property type="protein sequence ID" value="SFF97368.1"/>
    <property type="molecule type" value="Genomic_DNA"/>
</dbReference>
<evidence type="ECO:0000256" key="1">
    <source>
        <dbReference type="ARBA" id="ARBA00000085"/>
    </source>
</evidence>
<protein>
    <recommendedName>
        <fullName evidence="2">histidine kinase</fullName>
        <ecNumber evidence="2">2.7.13.3</ecNumber>
    </recommendedName>
</protein>
<feature type="domain" description="Histidine kinase" evidence="4">
    <location>
        <begin position="161"/>
        <end position="368"/>
    </location>
</feature>
<dbReference type="RefSeq" id="WP_090724773.1">
    <property type="nucleotide sequence ID" value="NZ_FOOU01000002.1"/>
</dbReference>
<dbReference type="CDD" id="cd00130">
    <property type="entry name" value="PAS"/>
    <property type="match status" value="1"/>
</dbReference>
<dbReference type="PRINTS" id="PR00344">
    <property type="entry name" value="BCTRLSENSOR"/>
</dbReference>
<dbReference type="InterPro" id="IPR003661">
    <property type="entry name" value="HisK_dim/P_dom"/>
</dbReference>
<comment type="catalytic activity">
    <reaction evidence="1">
        <text>ATP + protein L-histidine = ADP + protein N-phospho-L-histidine.</text>
        <dbReference type="EC" id="2.7.13.3"/>
    </reaction>
</comment>
<dbReference type="InterPro" id="IPR005467">
    <property type="entry name" value="His_kinase_dom"/>
</dbReference>
<evidence type="ECO:0000313" key="7">
    <source>
        <dbReference type="Proteomes" id="UP000198623"/>
    </source>
</evidence>
<dbReference type="SMART" id="SM00388">
    <property type="entry name" value="HisKA"/>
    <property type="match status" value="1"/>
</dbReference>
<dbReference type="Pfam" id="PF02518">
    <property type="entry name" value="HATPase_c"/>
    <property type="match status" value="1"/>
</dbReference>
<dbReference type="GO" id="GO:0000155">
    <property type="term" value="F:phosphorelay sensor kinase activity"/>
    <property type="evidence" value="ECO:0007669"/>
    <property type="project" value="InterPro"/>
</dbReference>
<evidence type="ECO:0000256" key="3">
    <source>
        <dbReference type="ARBA" id="ARBA00022553"/>
    </source>
</evidence>
<dbReference type="OrthoDB" id="9776727at2"/>
<dbReference type="PANTHER" id="PTHR43065:SF29">
    <property type="entry name" value="SENSOR PROTEIN KINASE FLES"/>
    <property type="match status" value="1"/>
</dbReference>
<dbReference type="AlphaFoldDB" id="A0A1I2N1V1"/>
<dbReference type="Gene3D" id="3.30.450.20">
    <property type="entry name" value="PAS domain"/>
    <property type="match status" value="1"/>
</dbReference>
<dbReference type="SMART" id="SM00091">
    <property type="entry name" value="PAS"/>
    <property type="match status" value="1"/>
</dbReference>
<dbReference type="InterPro" id="IPR004358">
    <property type="entry name" value="Sig_transdc_His_kin-like_C"/>
</dbReference>
<dbReference type="Pfam" id="PF13188">
    <property type="entry name" value="PAS_8"/>
    <property type="match status" value="1"/>
</dbReference>
<keyword evidence="3" id="KW-0597">Phosphoprotein</keyword>
<dbReference type="EC" id="2.7.13.3" evidence="2"/>
<dbReference type="PANTHER" id="PTHR43065">
    <property type="entry name" value="SENSOR HISTIDINE KINASE"/>
    <property type="match status" value="1"/>
</dbReference>
<dbReference type="SUPFAM" id="SSF47384">
    <property type="entry name" value="Homodimeric domain of signal transducing histidine kinase"/>
    <property type="match status" value="1"/>
</dbReference>
<feature type="domain" description="PAS" evidence="5">
    <location>
        <begin position="46"/>
        <end position="82"/>
    </location>
</feature>
<dbReference type="Gene3D" id="1.10.287.130">
    <property type="match status" value="1"/>
</dbReference>
<dbReference type="CDD" id="cd00075">
    <property type="entry name" value="HATPase"/>
    <property type="match status" value="1"/>
</dbReference>
<dbReference type="InterPro" id="IPR003594">
    <property type="entry name" value="HATPase_dom"/>
</dbReference>
<proteinExistence type="predicted"/>
<dbReference type="PROSITE" id="PS50109">
    <property type="entry name" value="HIS_KIN"/>
    <property type="match status" value="1"/>
</dbReference>
<dbReference type="PROSITE" id="PS50112">
    <property type="entry name" value="PAS"/>
    <property type="match status" value="1"/>
</dbReference>
<organism evidence="6 7">
    <name type="scientific">Neptunomonas qingdaonensis</name>
    <dbReference type="NCBI Taxonomy" id="1045558"/>
    <lineage>
        <taxon>Bacteria</taxon>
        <taxon>Pseudomonadati</taxon>
        <taxon>Pseudomonadota</taxon>
        <taxon>Gammaproteobacteria</taxon>
        <taxon>Oceanospirillales</taxon>
        <taxon>Oceanospirillaceae</taxon>
        <taxon>Neptunomonas</taxon>
    </lineage>
</organism>
<dbReference type="SMART" id="SM00387">
    <property type="entry name" value="HATPase_c"/>
    <property type="match status" value="1"/>
</dbReference>
<keyword evidence="7" id="KW-1185">Reference proteome</keyword>
<evidence type="ECO:0000313" key="6">
    <source>
        <dbReference type="EMBL" id="SFF97368.1"/>
    </source>
</evidence>
<accession>A0A1I2N1V1</accession>
<dbReference type="Gene3D" id="3.30.565.10">
    <property type="entry name" value="Histidine kinase-like ATPase, C-terminal domain"/>
    <property type="match status" value="1"/>
</dbReference>
<dbReference type="InterPro" id="IPR000014">
    <property type="entry name" value="PAS"/>
</dbReference>
<keyword evidence="6" id="KW-0418">Kinase</keyword>
<dbReference type="Proteomes" id="UP000198623">
    <property type="component" value="Unassembled WGS sequence"/>
</dbReference>
<dbReference type="InterPro" id="IPR036097">
    <property type="entry name" value="HisK_dim/P_sf"/>
</dbReference>